<protein>
    <submittedName>
        <fullName evidence="9">TolC family outer membrane protein</fullName>
    </submittedName>
</protein>
<organism evidence="9 10">
    <name type="scientific">Verticiella sediminum</name>
    <dbReference type="NCBI Taxonomy" id="1247510"/>
    <lineage>
        <taxon>Bacteria</taxon>
        <taxon>Pseudomonadati</taxon>
        <taxon>Pseudomonadota</taxon>
        <taxon>Betaproteobacteria</taxon>
        <taxon>Burkholderiales</taxon>
        <taxon>Alcaligenaceae</taxon>
        <taxon>Verticiella</taxon>
    </lineage>
</organism>
<reference evidence="9 10" key="1">
    <citation type="submission" date="2019-07" db="EMBL/GenBank/DDBJ databases">
        <title>Qingshengfaniella alkalisoli gen. nov., sp. nov., isolated from saline soil.</title>
        <authorList>
            <person name="Xu L."/>
            <person name="Huang X.-X."/>
            <person name="Sun J.-Q."/>
        </authorList>
    </citation>
    <scope>NUCLEOTIDE SEQUENCE [LARGE SCALE GENOMIC DNA]</scope>
    <source>
        <strain evidence="9 10">DSM 27279</strain>
    </source>
</reference>
<feature type="signal peptide" evidence="8">
    <location>
        <begin position="1"/>
        <end position="21"/>
    </location>
</feature>
<dbReference type="SUPFAM" id="SSF56954">
    <property type="entry name" value="Outer membrane efflux proteins (OEP)"/>
    <property type="match status" value="1"/>
</dbReference>
<dbReference type="GO" id="GO:0015562">
    <property type="term" value="F:efflux transmembrane transporter activity"/>
    <property type="evidence" value="ECO:0007669"/>
    <property type="project" value="InterPro"/>
</dbReference>
<dbReference type="EMBL" id="VLTJ01000042">
    <property type="protein sequence ID" value="TSH89157.1"/>
    <property type="molecule type" value="Genomic_DNA"/>
</dbReference>
<dbReference type="PANTHER" id="PTHR30026:SF20">
    <property type="entry name" value="OUTER MEMBRANE PROTEIN TOLC"/>
    <property type="match status" value="1"/>
</dbReference>
<keyword evidence="10" id="KW-1185">Reference proteome</keyword>
<comment type="subcellular location">
    <subcellularLocation>
        <location evidence="1">Cell outer membrane</location>
    </subcellularLocation>
</comment>
<evidence type="ECO:0000256" key="8">
    <source>
        <dbReference type="SAM" id="SignalP"/>
    </source>
</evidence>
<keyword evidence="8" id="KW-0732">Signal</keyword>
<evidence type="ECO:0000256" key="7">
    <source>
        <dbReference type="ARBA" id="ARBA00023237"/>
    </source>
</evidence>
<accession>A0A556A8E5</accession>
<evidence type="ECO:0000256" key="2">
    <source>
        <dbReference type="ARBA" id="ARBA00007613"/>
    </source>
</evidence>
<keyword evidence="3" id="KW-0813">Transport</keyword>
<feature type="chain" id="PRO_5022162723" evidence="8">
    <location>
        <begin position="22"/>
        <end position="466"/>
    </location>
</feature>
<dbReference type="GO" id="GO:0009279">
    <property type="term" value="C:cell outer membrane"/>
    <property type="evidence" value="ECO:0007669"/>
    <property type="project" value="UniProtKB-SubCell"/>
</dbReference>
<dbReference type="GO" id="GO:0015288">
    <property type="term" value="F:porin activity"/>
    <property type="evidence" value="ECO:0007669"/>
    <property type="project" value="TreeGrafter"/>
</dbReference>
<comment type="caution">
    <text evidence="9">The sequence shown here is derived from an EMBL/GenBank/DDBJ whole genome shotgun (WGS) entry which is preliminary data.</text>
</comment>
<dbReference type="NCBIfam" id="TIGR01844">
    <property type="entry name" value="type_I_sec_TolC"/>
    <property type="match status" value="1"/>
</dbReference>
<keyword evidence="6" id="KW-0472">Membrane</keyword>
<dbReference type="PANTHER" id="PTHR30026">
    <property type="entry name" value="OUTER MEMBRANE PROTEIN TOLC"/>
    <property type="match status" value="1"/>
</dbReference>
<dbReference type="InterPro" id="IPR010130">
    <property type="entry name" value="T1SS_OMP_TolC"/>
</dbReference>
<evidence type="ECO:0000256" key="1">
    <source>
        <dbReference type="ARBA" id="ARBA00004442"/>
    </source>
</evidence>
<evidence type="ECO:0000313" key="10">
    <source>
        <dbReference type="Proteomes" id="UP000318405"/>
    </source>
</evidence>
<name>A0A556A8E5_9BURK</name>
<keyword evidence="7" id="KW-0998">Cell outer membrane</keyword>
<keyword evidence="5" id="KW-0812">Transmembrane</keyword>
<dbReference type="OrthoDB" id="9813458at2"/>
<keyword evidence="4" id="KW-1134">Transmembrane beta strand</keyword>
<sequence>MLRLRLAAALVALGLGQSAAALSLVQAYQTALANDPIFASARAQYTAGLEQLPQARSALLPFVTAGASATYNDTRTRFTNQLPRRNVYTDDYGYQLVLSQPLFDWTSWQTYEAAKLGVTLTELGLQYAHQDLMLRVAQTYFDVLAAQDVLTALEAERSAIGEQLQSARRNFEIGTATITDTYEAQARFDLNSAQLLQAENSLQVRRAALEKIIGEPAGTLSVLPAGTPAPPPQPAQAQAWLERAETDNLGVVQAQIQTALASKQVDIARSAHYPQVDLVGTFGQADNRYRPETAQAAQGISDGRARNTASSIGVQVSIPLYTGGYVSSRVREEAAREQAARYDYEDARREAVRATREAFLGVNTGLAQIRALEAAETSSRQALQANLTGYEVGVRINLDVLNAQQQLYATQRDLAAARYNTLLAGLRLKAAAGQLAEDDIDALNRLLRPASEVDTRPPPPPRPLVR</sequence>
<evidence type="ECO:0000313" key="9">
    <source>
        <dbReference type="EMBL" id="TSH89157.1"/>
    </source>
</evidence>
<dbReference type="InterPro" id="IPR051906">
    <property type="entry name" value="TolC-like"/>
</dbReference>
<evidence type="ECO:0000256" key="5">
    <source>
        <dbReference type="ARBA" id="ARBA00022692"/>
    </source>
</evidence>
<dbReference type="Gene3D" id="1.20.1600.10">
    <property type="entry name" value="Outer membrane efflux proteins (OEP)"/>
    <property type="match status" value="1"/>
</dbReference>
<dbReference type="Proteomes" id="UP000318405">
    <property type="component" value="Unassembled WGS sequence"/>
</dbReference>
<evidence type="ECO:0000256" key="3">
    <source>
        <dbReference type="ARBA" id="ARBA00022448"/>
    </source>
</evidence>
<dbReference type="InterPro" id="IPR003423">
    <property type="entry name" value="OMP_efflux"/>
</dbReference>
<dbReference type="Pfam" id="PF02321">
    <property type="entry name" value="OEP"/>
    <property type="match status" value="2"/>
</dbReference>
<evidence type="ECO:0000256" key="6">
    <source>
        <dbReference type="ARBA" id="ARBA00023136"/>
    </source>
</evidence>
<evidence type="ECO:0000256" key="4">
    <source>
        <dbReference type="ARBA" id="ARBA00022452"/>
    </source>
</evidence>
<gene>
    <name evidence="9" type="ORF">FOZ76_25400</name>
</gene>
<dbReference type="AlphaFoldDB" id="A0A556A8E5"/>
<proteinExistence type="inferred from homology"/>
<dbReference type="GO" id="GO:1990281">
    <property type="term" value="C:efflux pump complex"/>
    <property type="evidence" value="ECO:0007669"/>
    <property type="project" value="TreeGrafter"/>
</dbReference>
<comment type="similarity">
    <text evidence="2">Belongs to the outer membrane factor (OMF) (TC 1.B.17) family.</text>
</comment>